<dbReference type="Gene3D" id="1.10.10.10">
    <property type="entry name" value="Winged helix-like DNA-binding domain superfamily/Winged helix DNA-binding domain"/>
    <property type="match status" value="1"/>
</dbReference>
<dbReference type="PROSITE" id="PS51192">
    <property type="entry name" value="HELICASE_ATP_BIND_1"/>
    <property type="match status" value="1"/>
</dbReference>
<dbReference type="PANTHER" id="PTHR13710:SF120">
    <property type="entry name" value="BIFUNCTIONAL 3'-5' EXONUCLEASE_ATP-DEPENDENT HELICASE WRN"/>
    <property type="match status" value="1"/>
</dbReference>
<evidence type="ECO:0000256" key="5">
    <source>
        <dbReference type="ARBA" id="ARBA00022840"/>
    </source>
</evidence>
<dbReference type="InterPro" id="IPR014001">
    <property type="entry name" value="Helicase_ATP-bd"/>
</dbReference>
<evidence type="ECO:0000256" key="2">
    <source>
        <dbReference type="ARBA" id="ARBA00022741"/>
    </source>
</evidence>
<dbReference type="EC" id="5.6.2.4" evidence="7"/>
<dbReference type="GO" id="GO:0000724">
    <property type="term" value="P:double-strand break repair via homologous recombination"/>
    <property type="evidence" value="ECO:0007669"/>
    <property type="project" value="TreeGrafter"/>
</dbReference>
<dbReference type="NCBIfam" id="TIGR00614">
    <property type="entry name" value="recQ_fam"/>
    <property type="match status" value="1"/>
</dbReference>
<dbReference type="InParanoid" id="A0A507B9P4"/>
<name>A0A507B9P4_9PEZI</name>
<dbReference type="GO" id="GO:0005524">
    <property type="term" value="F:ATP binding"/>
    <property type="evidence" value="ECO:0007669"/>
    <property type="project" value="UniProtKB-KW"/>
</dbReference>
<dbReference type="OrthoDB" id="10261556at2759"/>
<keyword evidence="3" id="KW-0378">Hydrolase</keyword>
<dbReference type="GO" id="GO:0003676">
    <property type="term" value="F:nucleic acid binding"/>
    <property type="evidence" value="ECO:0007669"/>
    <property type="project" value="InterPro"/>
</dbReference>
<evidence type="ECO:0000256" key="1">
    <source>
        <dbReference type="ARBA" id="ARBA00005446"/>
    </source>
</evidence>
<dbReference type="GO" id="GO:0005694">
    <property type="term" value="C:chromosome"/>
    <property type="evidence" value="ECO:0007669"/>
    <property type="project" value="TreeGrafter"/>
</dbReference>
<feature type="compositionally biased region" description="Polar residues" evidence="8">
    <location>
        <begin position="18"/>
        <end position="27"/>
    </location>
</feature>
<dbReference type="Gene3D" id="3.40.50.300">
    <property type="entry name" value="P-loop containing nucleotide triphosphate hydrolases"/>
    <property type="match status" value="2"/>
</dbReference>
<keyword evidence="5" id="KW-0067">ATP-binding</keyword>
<dbReference type="PROSITE" id="PS51194">
    <property type="entry name" value="HELICASE_CTER"/>
    <property type="match status" value="1"/>
</dbReference>
<dbReference type="InterPro" id="IPR001650">
    <property type="entry name" value="Helicase_C-like"/>
</dbReference>
<dbReference type="InterPro" id="IPR004589">
    <property type="entry name" value="DNA_helicase_ATP-dep_RecQ"/>
</dbReference>
<gene>
    <name evidence="11" type="ORF">E0L32_011296</name>
</gene>
<accession>A0A507B9P4</accession>
<evidence type="ECO:0000256" key="7">
    <source>
        <dbReference type="ARBA" id="ARBA00034808"/>
    </source>
</evidence>
<dbReference type="SUPFAM" id="SSF52540">
    <property type="entry name" value="P-loop containing nucleoside triphosphate hydrolases"/>
    <property type="match status" value="1"/>
</dbReference>
<evidence type="ECO:0000256" key="3">
    <source>
        <dbReference type="ARBA" id="ARBA00022801"/>
    </source>
</evidence>
<dbReference type="InterPro" id="IPR011545">
    <property type="entry name" value="DEAD/DEAH_box_helicase_dom"/>
</dbReference>
<dbReference type="EMBL" id="SKBQ01000102">
    <property type="protein sequence ID" value="TPX19052.1"/>
    <property type="molecule type" value="Genomic_DNA"/>
</dbReference>
<keyword evidence="12" id="KW-1185">Reference proteome</keyword>
<dbReference type="InterPro" id="IPR036388">
    <property type="entry name" value="WH-like_DNA-bd_sf"/>
</dbReference>
<comment type="caution">
    <text evidence="11">The sequence shown here is derived from an EMBL/GenBank/DDBJ whole genome shotgun (WGS) entry which is preliminary data.</text>
</comment>
<evidence type="ECO:0000256" key="4">
    <source>
        <dbReference type="ARBA" id="ARBA00022806"/>
    </source>
</evidence>
<feature type="domain" description="Helicase C-terminal" evidence="10">
    <location>
        <begin position="324"/>
        <end position="488"/>
    </location>
</feature>
<dbReference type="InterPro" id="IPR027417">
    <property type="entry name" value="P-loop_NTPase"/>
</dbReference>
<dbReference type="GO" id="GO:0005737">
    <property type="term" value="C:cytoplasm"/>
    <property type="evidence" value="ECO:0007669"/>
    <property type="project" value="TreeGrafter"/>
</dbReference>
<evidence type="ECO:0000259" key="9">
    <source>
        <dbReference type="PROSITE" id="PS51192"/>
    </source>
</evidence>
<dbReference type="GO" id="GO:0009378">
    <property type="term" value="F:four-way junction helicase activity"/>
    <property type="evidence" value="ECO:0007669"/>
    <property type="project" value="TreeGrafter"/>
</dbReference>
<feature type="region of interest" description="Disordered" evidence="8">
    <location>
        <begin position="18"/>
        <end position="42"/>
    </location>
</feature>
<reference evidence="11 12" key="1">
    <citation type="submission" date="2019-06" db="EMBL/GenBank/DDBJ databases">
        <title>Draft genome sequence of the filamentous fungus Phialemoniopsis curvata isolated from diesel fuel.</title>
        <authorList>
            <person name="Varaljay V.A."/>
            <person name="Lyon W.J."/>
            <person name="Crouch A.L."/>
            <person name="Drake C.E."/>
            <person name="Hollomon J.M."/>
            <person name="Nadeau L.J."/>
            <person name="Nunn H.S."/>
            <person name="Stevenson B.S."/>
            <person name="Bojanowski C.L."/>
            <person name="Crookes-Goodson W.J."/>
        </authorList>
    </citation>
    <scope>NUCLEOTIDE SEQUENCE [LARGE SCALE GENOMIC DNA]</scope>
    <source>
        <strain evidence="11 12">D216</strain>
    </source>
</reference>
<dbReference type="GeneID" id="41978743"/>
<evidence type="ECO:0000256" key="8">
    <source>
        <dbReference type="SAM" id="MobiDB-lite"/>
    </source>
</evidence>
<dbReference type="SMART" id="SM00487">
    <property type="entry name" value="DEXDc"/>
    <property type="match status" value="1"/>
</dbReference>
<keyword evidence="4" id="KW-0347">Helicase</keyword>
<comment type="similarity">
    <text evidence="1">Belongs to the helicase family. RecQ subfamily.</text>
</comment>
<evidence type="ECO:0000313" key="11">
    <source>
        <dbReference type="EMBL" id="TPX19052.1"/>
    </source>
</evidence>
<dbReference type="PANTHER" id="PTHR13710">
    <property type="entry name" value="DNA HELICASE RECQ FAMILY MEMBER"/>
    <property type="match status" value="1"/>
</dbReference>
<dbReference type="Pfam" id="PF00271">
    <property type="entry name" value="Helicase_C"/>
    <property type="match status" value="1"/>
</dbReference>
<dbReference type="SMART" id="SM00490">
    <property type="entry name" value="HELICc"/>
    <property type="match status" value="1"/>
</dbReference>
<keyword evidence="2" id="KW-0547">Nucleotide-binding</keyword>
<dbReference type="Pfam" id="PF00270">
    <property type="entry name" value="DEAD"/>
    <property type="match status" value="1"/>
</dbReference>
<protein>
    <recommendedName>
        <fullName evidence="7">DNA 3'-5' helicase</fullName>
        <ecNumber evidence="7">5.6.2.4</ecNumber>
    </recommendedName>
</protein>
<sequence length="752" mass="83856">MDDFDSDDDELMLQAVQQVESGTGSTENGKRKRDDASATVDANEPKRLRAANGETVQNGHSSKLALARRILTDKFGYPDFRHEQEGAIGQVLDGNNALVIFPTGAGKSLCYQVGDRHCRPFVPDVYEPILSVTDLAQIPGIAFEELDNESGARGAGEHGVTIVVSPLIALMKDQVDALKRRDIPADCLDSTKKWDEVQLIRQGLEKGQIRILYCAPERLNNEGFVESMKDVAGGVRLIAVDEAHCISEWGHSFRPDYLKVARFVQEIKAERVICLTATATPRVAEDICKAFNIKESGVFRTSPYRPNLHLSAEAIELKEEKEAKLLKFLEKHPGSTLVYVTQQKQAEFVAAQLRRKGLDAQSFHAGMKVEEKQKIQDDFMASKIRIVVATIAFGMGIDKADIRNIIHYDLPSTVEEYSQQIGRAGRDGLASHCMLYLCPQDFYVRENFARGDLPSKHSLQGLLSSIFSDEVTSLSIGETFGTKHQDQSREFDIRLSPLSVIYASLELRFDLIRATTPEYKEYKFEATSKYYPIVKNDKSPAGQAIFTGSRKAAKYHHIDVKEVAKAKGLQRNDIVKKLNVFESCGALKLTASGVENRYRILKPLPKTRKEIDVLVDKLHADLEQREKDALRRLEEVTELITGRQCYALALTQHFGMELPDGKETCGHCSFCLTKEAITLPALPSKSVDHAAIERILAATDIRDDPRFLARVAFGIKSPRVGKLKLDKDPVFASLADHNFGSLLREFEAVCNA</sequence>
<dbReference type="STRING" id="1093900.A0A507B9P4"/>
<feature type="domain" description="Helicase ATP-binding" evidence="9">
    <location>
        <begin position="88"/>
        <end position="297"/>
    </location>
</feature>
<organism evidence="11 12">
    <name type="scientific">Thyridium curvatum</name>
    <dbReference type="NCBI Taxonomy" id="1093900"/>
    <lineage>
        <taxon>Eukaryota</taxon>
        <taxon>Fungi</taxon>
        <taxon>Dikarya</taxon>
        <taxon>Ascomycota</taxon>
        <taxon>Pezizomycotina</taxon>
        <taxon>Sordariomycetes</taxon>
        <taxon>Sordariomycetidae</taxon>
        <taxon>Thyridiales</taxon>
        <taxon>Thyridiaceae</taxon>
        <taxon>Thyridium</taxon>
    </lineage>
</organism>
<proteinExistence type="inferred from homology"/>
<dbReference type="RefSeq" id="XP_031000763.1">
    <property type="nucleotide sequence ID" value="XM_031134010.1"/>
</dbReference>
<evidence type="ECO:0000256" key="6">
    <source>
        <dbReference type="ARBA" id="ARBA00034617"/>
    </source>
</evidence>
<comment type="catalytic activity">
    <reaction evidence="6">
        <text>Couples ATP hydrolysis with the unwinding of duplex DNA by translocating in the 3'-5' direction.</text>
        <dbReference type="EC" id="5.6.2.4"/>
    </reaction>
</comment>
<dbReference type="GO" id="GO:0016787">
    <property type="term" value="F:hydrolase activity"/>
    <property type="evidence" value="ECO:0007669"/>
    <property type="project" value="UniProtKB-KW"/>
</dbReference>
<dbReference type="AlphaFoldDB" id="A0A507B9P4"/>
<evidence type="ECO:0000313" key="12">
    <source>
        <dbReference type="Proteomes" id="UP000319257"/>
    </source>
</evidence>
<dbReference type="GO" id="GO:0005634">
    <property type="term" value="C:nucleus"/>
    <property type="evidence" value="ECO:0007669"/>
    <property type="project" value="TreeGrafter"/>
</dbReference>
<dbReference type="GO" id="GO:0043138">
    <property type="term" value="F:3'-5' DNA helicase activity"/>
    <property type="evidence" value="ECO:0007669"/>
    <property type="project" value="UniProtKB-EC"/>
</dbReference>
<evidence type="ECO:0000259" key="10">
    <source>
        <dbReference type="PROSITE" id="PS51194"/>
    </source>
</evidence>
<dbReference type="Proteomes" id="UP000319257">
    <property type="component" value="Unassembled WGS sequence"/>
</dbReference>